<dbReference type="InterPro" id="IPR023797">
    <property type="entry name" value="RNA3'_phos_cyclase_dom"/>
</dbReference>
<dbReference type="OrthoDB" id="25029at2759"/>
<evidence type="ECO:0000313" key="3">
    <source>
        <dbReference type="Proteomes" id="UP000799770"/>
    </source>
</evidence>
<dbReference type="AlphaFoldDB" id="A0A6A5YXK9"/>
<dbReference type="Proteomes" id="UP000799770">
    <property type="component" value="Unassembled WGS sequence"/>
</dbReference>
<dbReference type="SUPFAM" id="SSF55205">
    <property type="entry name" value="EPT/RTPC-like"/>
    <property type="match status" value="1"/>
</dbReference>
<dbReference type="InterPro" id="IPR037136">
    <property type="entry name" value="RNA3'_phos_cyclase_dom_sf"/>
</dbReference>
<reference evidence="2" key="1">
    <citation type="journal article" date="2020" name="Stud. Mycol.">
        <title>101 Dothideomycetes genomes: a test case for predicting lifestyles and emergence of pathogens.</title>
        <authorList>
            <person name="Haridas S."/>
            <person name="Albert R."/>
            <person name="Binder M."/>
            <person name="Bloem J."/>
            <person name="Labutti K."/>
            <person name="Salamov A."/>
            <person name="Andreopoulos B."/>
            <person name="Baker S."/>
            <person name="Barry K."/>
            <person name="Bills G."/>
            <person name="Bluhm B."/>
            <person name="Cannon C."/>
            <person name="Castanera R."/>
            <person name="Culley D."/>
            <person name="Daum C."/>
            <person name="Ezra D."/>
            <person name="Gonzalez J."/>
            <person name="Henrissat B."/>
            <person name="Kuo A."/>
            <person name="Liang C."/>
            <person name="Lipzen A."/>
            <person name="Lutzoni F."/>
            <person name="Magnuson J."/>
            <person name="Mondo S."/>
            <person name="Nolan M."/>
            <person name="Ohm R."/>
            <person name="Pangilinan J."/>
            <person name="Park H.-J."/>
            <person name="Ramirez L."/>
            <person name="Alfaro M."/>
            <person name="Sun H."/>
            <person name="Tritt A."/>
            <person name="Yoshinaga Y."/>
            <person name="Zwiers L.-H."/>
            <person name="Turgeon B."/>
            <person name="Goodwin S."/>
            <person name="Spatafora J."/>
            <person name="Crous P."/>
            <person name="Grigoriev I."/>
        </authorList>
    </citation>
    <scope>NUCLEOTIDE SEQUENCE</scope>
    <source>
        <strain evidence="2">CBS 627.86</strain>
    </source>
</reference>
<dbReference type="InterPro" id="IPR000228">
    <property type="entry name" value="RNA3'_term_phos_cyc"/>
</dbReference>
<keyword evidence="2" id="KW-0670">Pyruvate</keyword>
<keyword evidence="2" id="KW-0808">Transferase</keyword>
<evidence type="ECO:0000313" key="2">
    <source>
        <dbReference type="EMBL" id="KAF2110838.1"/>
    </source>
</evidence>
<accession>A0A6A5YXK9</accession>
<sequence length="315" mass="34717">MASEIPVTLLGTQFEGGGGLIRDGLSYSTLLNRLLKITSIRANRSGVGGLRSEHTIAINTMAYLTGASVEGNQTASRELLFKPHKNKYAERVKDVDITVEGSAAIFMIAMLPYILFSHLGAAADIDPKIPQDGVEITIRAGTLCIKAPSFHGIQNVLLPTLKTIGIGEENLRLSQDHDQGWHTDFVKVPGSMKIWVKPLEAPLKPFVLRNRGRLSRIKIVAHALEGQSTRFGEVVKQEVQQALRESGNINPSYITIELQTFITTMPDQYHLLLVGITEDPEAFIGYEQVYPQVTGFPKGLADEKEELYTHLARVC</sequence>
<proteinExistence type="predicted"/>
<protein>
    <submittedName>
        <fullName evidence="2">RNA 3'-terminal phosphate cyclase/enolpyruvate transferase</fullName>
    </submittedName>
</protein>
<evidence type="ECO:0000259" key="1">
    <source>
        <dbReference type="Pfam" id="PF01137"/>
    </source>
</evidence>
<dbReference type="Gene3D" id="3.65.10.20">
    <property type="entry name" value="RNA 3'-terminal phosphate cyclase domain"/>
    <property type="match status" value="1"/>
</dbReference>
<dbReference type="PANTHER" id="PTHR11096:SF0">
    <property type="entry name" value="RNA 3'-TERMINAL PHOSPHATE CYCLASE"/>
    <property type="match status" value="1"/>
</dbReference>
<name>A0A6A5YXK9_9PLEO</name>
<dbReference type="PANTHER" id="PTHR11096">
    <property type="entry name" value="RNA 3' TERMINAL PHOSPHATE CYCLASE"/>
    <property type="match status" value="1"/>
</dbReference>
<dbReference type="GO" id="GO:0003963">
    <property type="term" value="F:RNA-3'-phosphate cyclase activity"/>
    <property type="evidence" value="ECO:0007669"/>
    <property type="project" value="TreeGrafter"/>
</dbReference>
<dbReference type="EMBL" id="ML977336">
    <property type="protein sequence ID" value="KAF2110838.1"/>
    <property type="molecule type" value="Genomic_DNA"/>
</dbReference>
<feature type="domain" description="RNA 3'-terminal phosphate cyclase" evidence="1">
    <location>
        <begin position="15"/>
        <end position="173"/>
    </location>
</feature>
<gene>
    <name evidence="2" type="ORF">BDV96DRAFT_666679</name>
</gene>
<dbReference type="GO" id="GO:0005634">
    <property type="term" value="C:nucleus"/>
    <property type="evidence" value="ECO:0007669"/>
    <property type="project" value="TreeGrafter"/>
</dbReference>
<keyword evidence="3" id="KW-1185">Reference proteome</keyword>
<dbReference type="Pfam" id="PF01137">
    <property type="entry name" value="RTC"/>
    <property type="match status" value="1"/>
</dbReference>
<organism evidence="2 3">
    <name type="scientific">Lophiotrema nucula</name>
    <dbReference type="NCBI Taxonomy" id="690887"/>
    <lineage>
        <taxon>Eukaryota</taxon>
        <taxon>Fungi</taxon>
        <taxon>Dikarya</taxon>
        <taxon>Ascomycota</taxon>
        <taxon>Pezizomycotina</taxon>
        <taxon>Dothideomycetes</taxon>
        <taxon>Pleosporomycetidae</taxon>
        <taxon>Pleosporales</taxon>
        <taxon>Lophiotremataceae</taxon>
        <taxon>Lophiotrema</taxon>
    </lineage>
</organism>
<dbReference type="GO" id="GO:0016740">
    <property type="term" value="F:transferase activity"/>
    <property type="evidence" value="ECO:0007669"/>
    <property type="project" value="UniProtKB-KW"/>
</dbReference>
<dbReference type="GO" id="GO:0006396">
    <property type="term" value="P:RNA processing"/>
    <property type="evidence" value="ECO:0007669"/>
    <property type="project" value="InterPro"/>
</dbReference>
<dbReference type="InterPro" id="IPR013792">
    <property type="entry name" value="RNA3'P_cycl/enolpyr_Trfase_a/b"/>
</dbReference>